<dbReference type="AlphaFoldDB" id="A0A2R5EUB9"/>
<evidence type="ECO:0000313" key="1">
    <source>
        <dbReference type="EMBL" id="GBG09745.1"/>
    </source>
</evidence>
<dbReference type="Proteomes" id="UP000245202">
    <property type="component" value="Unassembled WGS sequence"/>
</dbReference>
<evidence type="ECO:0000313" key="2">
    <source>
        <dbReference type="Proteomes" id="UP000245202"/>
    </source>
</evidence>
<protein>
    <submittedName>
        <fullName evidence="1">Uncharacterized protein</fullName>
    </submittedName>
</protein>
<keyword evidence="2" id="KW-1185">Reference proteome</keyword>
<reference evidence="1 2" key="1">
    <citation type="submission" date="2017-08" db="EMBL/GenBank/DDBJ databases">
        <title>Substantial Increase in Enzyme Production by Combined Drug-Resistance Mutations in Paenibacillus agaridevorans.</title>
        <authorList>
            <person name="Tanaka Y."/>
            <person name="Funane K."/>
            <person name="Hosaka T."/>
            <person name="Shiwa Y."/>
            <person name="Fujita N."/>
            <person name="Miyazaki T."/>
            <person name="Yoshikawa H."/>
            <person name="Murakami K."/>
            <person name="Kasahara K."/>
            <person name="Inaoka T."/>
            <person name="Hiraga Y."/>
            <person name="Ochi K."/>
        </authorList>
    </citation>
    <scope>NUCLEOTIDE SEQUENCE [LARGE SCALE GENOMIC DNA]</scope>
    <source>
        <strain evidence="1 2">T-3040</strain>
    </source>
</reference>
<proteinExistence type="predicted"/>
<comment type="caution">
    <text evidence="1">The sequence shown here is derived from an EMBL/GenBank/DDBJ whole genome shotgun (WGS) entry which is preliminary data.</text>
</comment>
<name>A0A2R5EUB9_9BACL</name>
<gene>
    <name evidence="1" type="ORF">PAT3040_04406</name>
</gene>
<feature type="non-terminal residue" evidence="1">
    <location>
        <position position="30"/>
    </location>
</feature>
<organism evidence="1 2">
    <name type="scientific">Paenibacillus agaridevorans</name>
    <dbReference type="NCBI Taxonomy" id="171404"/>
    <lineage>
        <taxon>Bacteria</taxon>
        <taxon>Bacillati</taxon>
        <taxon>Bacillota</taxon>
        <taxon>Bacilli</taxon>
        <taxon>Bacillales</taxon>
        <taxon>Paenibacillaceae</taxon>
        <taxon>Paenibacillus</taxon>
    </lineage>
</organism>
<accession>A0A2R5EUB9</accession>
<sequence length="30" mass="3232">MDNPAGFKAKLRPFALPELNHIKILAPGAT</sequence>
<dbReference type="EMBL" id="BDQX01000254">
    <property type="protein sequence ID" value="GBG09745.1"/>
    <property type="molecule type" value="Genomic_DNA"/>
</dbReference>